<feature type="region of interest" description="Disordered" evidence="1">
    <location>
        <begin position="77"/>
        <end position="103"/>
    </location>
</feature>
<dbReference type="EMBL" id="CR555306">
    <property type="protein sequence ID" value="CAI09108.1"/>
    <property type="molecule type" value="Genomic_DNA"/>
</dbReference>
<proteinExistence type="predicted"/>
<evidence type="ECO:0000313" key="3">
    <source>
        <dbReference type="Proteomes" id="UP000006552"/>
    </source>
</evidence>
<name>Q5P0Q6_AROAE</name>
<dbReference type="Proteomes" id="UP000006552">
    <property type="component" value="Chromosome"/>
</dbReference>
<dbReference type="KEGG" id="eba:ebB185"/>
<evidence type="ECO:0000256" key="1">
    <source>
        <dbReference type="SAM" id="MobiDB-lite"/>
    </source>
</evidence>
<feature type="compositionally biased region" description="Basic residues" evidence="1">
    <location>
        <begin position="79"/>
        <end position="89"/>
    </location>
</feature>
<keyword evidence="3" id="KW-1185">Reference proteome</keyword>
<organism evidence="2 3">
    <name type="scientific">Aromatoleum aromaticum (strain DSM 19018 / LMG 30748 / EbN1)</name>
    <name type="common">Azoarcus sp. (strain EbN1)</name>
    <dbReference type="NCBI Taxonomy" id="76114"/>
    <lineage>
        <taxon>Bacteria</taxon>
        <taxon>Pseudomonadati</taxon>
        <taxon>Pseudomonadota</taxon>
        <taxon>Betaproteobacteria</taxon>
        <taxon>Rhodocyclales</taxon>
        <taxon>Rhodocyclaceae</taxon>
        <taxon>Aromatoleum</taxon>
    </lineage>
</organism>
<sequence>MLRRPIRPRTNAERVLTHAQRRGPPSRCRKRPSGPGAAWPACAIRPARRRGQAGVRRRHALRRRSRSDLLLSAADRAGRIRRARQRKLSLHAPAQPPRAARIN</sequence>
<dbReference type="HOGENOM" id="CLU_2257891_0_0_4"/>
<feature type="region of interest" description="Disordered" evidence="1">
    <location>
        <begin position="1"/>
        <end position="40"/>
    </location>
</feature>
<protein>
    <submittedName>
        <fullName evidence="2">Uncharacterized protein</fullName>
    </submittedName>
</protein>
<gene>
    <name evidence="2" type="ORF">ebB185</name>
</gene>
<accession>Q5P0Q6</accession>
<dbReference type="AlphaFoldDB" id="Q5P0Q6"/>
<dbReference type="STRING" id="76114.ebB185"/>
<evidence type="ECO:0000313" key="2">
    <source>
        <dbReference type="EMBL" id="CAI09108.1"/>
    </source>
</evidence>
<reference evidence="2 3" key="1">
    <citation type="journal article" date="2005" name="Arch. Microbiol.">
        <title>The genome sequence of an anaerobic aromatic-degrading denitrifying bacterium, strain EbN1.</title>
        <authorList>
            <person name="Rabus R."/>
            <person name="Kube M."/>
            <person name="Heider J."/>
            <person name="Beck A."/>
            <person name="Heitmann K."/>
            <person name="Widdel F."/>
            <person name="Reinhardt R."/>
        </authorList>
    </citation>
    <scope>NUCLEOTIDE SEQUENCE [LARGE SCALE GENOMIC DNA]</scope>
    <source>
        <strain evidence="2 3">EbN1</strain>
    </source>
</reference>